<dbReference type="RefSeq" id="WP_248947008.1">
    <property type="nucleotide sequence ID" value="NZ_CBCSGY010000071.1"/>
</dbReference>
<sequence length="84" mass="9372">MNGIDVLSAPVLLLLSVISFIIHFRNGRRKSLIERPFLPGSADLKKKTTPDVVDVAMQSNVQSEQPCCTRKLCRYCPISSRPSK</sequence>
<name>A0ABT0KFZ6_9GAMM</name>
<accession>A0ABT0KFZ6</accession>
<evidence type="ECO:0000313" key="2">
    <source>
        <dbReference type="EMBL" id="MCL1030941.1"/>
    </source>
</evidence>
<keyword evidence="1" id="KW-0812">Transmembrane</keyword>
<keyword evidence="1" id="KW-1133">Transmembrane helix</keyword>
<protein>
    <submittedName>
        <fullName evidence="2">Uncharacterized protein</fullName>
    </submittedName>
</protein>
<feature type="transmembrane region" description="Helical" evidence="1">
    <location>
        <begin position="6"/>
        <end position="24"/>
    </location>
</feature>
<proteinExistence type="predicted"/>
<evidence type="ECO:0000256" key="1">
    <source>
        <dbReference type="SAM" id="Phobius"/>
    </source>
</evidence>
<evidence type="ECO:0000313" key="3">
    <source>
        <dbReference type="Proteomes" id="UP001165275"/>
    </source>
</evidence>
<dbReference type="EMBL" id="JAGQDC010000017">
    <property type="protein sequence ID" value="MCL1030941.1"/>
    <property type="molecule type" value="Genomic_DNA"/>
</dbReference>
<comment type="caution">
    <text evidence="2">The sequence shown here is derived from an EMBL/GenBank/DDBJ whole genome shotgun (WGS) entry which is preliminary data.</text>
</comment>
<keyword evidence="1" id="KW-0472">Membrane</keyword>
<reference evidence="2" key="1">
    <citation type="submission" date="2021-04" db="EMBL/GenBank/DDBJ databases">
        <title>Genome sequence of Serratia sp. arafor3.</title>
        <authorList>
            <person name="Besaury L."/>
        </authorList>
    </citation>
    <scope>NUCLEOTIDE SEQUENCE</scope>
    <source>
        <strain evidence="2">Arafor3</strain>
    </source>
</reference>
<gene>
    <name evidence="2" type="ORF">KAJ71_18250</name>
</gene>
<dbReference type="Proteomes" id="UP001165275">
    <property type="component" value="Unassembled WGS sequence"/>
</dbReference>
<keyword evidence="3" id="KW-1185">Reference proteome</keyword>
<organism evidence="2 3">
    <name type="scientific">Serratia silvae</name>
    <dbReference type="NCBI Taxonomy" id="2824122"/>
    <lineage>
        <taxon>Bacteria</taxon>
        <taxon>Pseudomonadati</taxon>
        <taxon>Pseudomonadota</taxon>
        <taxon>Gammaproteobacteria</taxon>
        <taxon>Enterobacterales</taxon>
        <taxon>Yersiniaceae</taxon>
        <taxon>Serratia</taxon>
    </lineage>
</organism>